<gene>
    <name evidence="1" type="ORF">NCTC10741_04550</name>
</gene>
<evidence type="ECO:0000313" key="2">
    <source>
        <dbReference type="Proteomes" id="UP000271626"/>
    </source>
</evidence>
<sequence>MGYPDQDRIRDEAQRRIVDRPIMVLNGDPIEELAKAHDRHAERLRAAIRSLGHVGRTNYLGDSVEGRAATHNIGVAVHDHENSVVQNFTREVREAEVIAAALRQIAKDIGDTELENAEGIGKVRWR</sequence>
<protein>
    <submittedName>
        <fullName evidence="1">Uncharacterized protein</fullName>
    </submittedName>
</protein>
<name>A0A3P8K7R2_TSUPA</name>
<dbReference type="Proteomes" id="UP000271626">
    <property type="component" value="Chromosome"/>
</dbReference>
<reference evidence="1 2" key="1">
    <citation type="submission" date="2018-12" db="EMBL/GenBank/DDBJ databases">
        <authorList>
            <consortium name="Pathogen Informatics"/>
        </authorList>
    </citation>
    <scope>NUCLEOTIDE SEQUENCE [LARGE SCALE GENOMIC DNA]</scope>
    <source>
        <strain evidence="1 2">NCTC10741</strain>
    </source>
</reference>
<accession>A0A3P8K7R2</accession>
<proteinExistence type="predicted"/>
<dbReference type="AlphaFoldDB" id="A0A3P8K7R2"/>
<evidence type="ECO:0000313" key="1">
    <source>
        <dbReference type="EMBL" id="VDR41379.1"/>
    </source>
</evidence>
<dbReference type="EMBL" id="LR131273">
    <property type="protein sequence ID" value="VDR41379.1"/>
    <property type="molecule type" value="Genomic_DNA"/>
</dbReference>
<organism evidence="1 2">
    <name type="scientific">Tsukamurella paurometabola</name>
    <name type="common">Corynebacterium paurometabolum</name>
    <dbReference type="NCBI Taxonomy" id="2061"/>
    <lineage>
        <taxon>Bacteria</taxon>
        <taxon>Bacillati</taxon>
        <taxon>Actinomycetota</taxon>
        <taxon>Actinomycetes</taxon>
        <taxon>Mycobacteriales</taxon>
        <taxon>Tsukamurellaceae</taxon>
        <taxon>Tsukamurella</taxon>
    </lineage>
</organism>